<dbReference type="Proteomes" id="UP000664844">
    <property type="component" value="Unassembled WGS sequence"/>
</dbReference>
<dbReference type="EMBL" id="JAFLQW010000677">
    <property type="protein sequence ID" value="MBO0352360.1"/>
    <property type="molecule type" value="Genomic_DNA"/>
</dbReference>
<evidence type="ECO:0000313" key="1">
    <source>
        <dbReference type="EMBL" id="MBO0352360.1"/>
    </source>
</evidence>
<reference evidence="1 2" key="1">
    <citation type="submission" date="2021-03" db="EMBL/GenBank/DDBJ databases">
        <title>Metabolic Capacity of the Antarctic Cyanobacterium Phormidium pseudopriestleyi that Sustains Oxygenic Photosynthesis in the Presence of Hydrogen Sulfide.</title>
        <authorList>
            <person name="Lumian J.E."/>
            <person name="Jungblut A.D."/>
            <person name="Dillon M.L."/>
            <person name="Hawes I."/>
            <person name="Doran P.T."/>
            <person name="Mackey T.J."/>
            <person name="Dick G.J."/>
            <person name="Grettenberger C.L."/>
            <person name="Sumner D.Y."/>
        </authorList>
    </citation>
    <scope>NUCLEOTIDE SEQUENCE [LARGE SCALE GENOMIC DNA]</scope>
    <source>
        <strain evidence="1 2">FRX01</strain>
    </source>
</reference>
<accession>A0ABS3FZ01</accession>
<sequence length="151" mass="17896">MTQTQDKTELYLYSIDHLAQDLVIQNRNKKNVLNESHKMRMAVAYGLERFWGEHLRLEGDKNEENQNKGKYWKAVWDALEQILQPTGINLPNQNIKSKKTNKEEESQNIREMAKAIWGLPLEHQRIALMVLTQLCDSLVWWTQRYKKKGED</sequence>
<comment type="caution">
    <text evidence="1">The sequence shown here is derived from an EMBL/GenBank/DDBJ whole genome shotgun (WGS) entry which is preliminary data.</text>
</comment>
<evidence type="ECO:0008006" key="3">
    <source>
        <dbReference type="Google" id="ProtNLM"/>
    </source>
</evidence>
<dbReference type="RefSeq" id="WP_207090770.1">
    <property type="nucleotide sequence ID" value="NZ_JAFLQW010000677.1"/>
</dbReference>
<gene>
    <name evidence="1" type="ORF">J0895_25425</name>
</gene>
<name>A0ABS3FZ01_9CYAN</name>
<keyword evidence="2" id="KW-1185">Reference proteome</keyword>
<evidence type="ECO:0000313" key="2">
    <source>
        <dbReference type="Proteomes" id="UP000664844"/>
    </source>
</evidence>
<protein>
    <recommendedName>
        <fullName evidence="3">CRISPR type III-B/RAMP module-associated protein Cmr5</fullName>
    </recommendedName>
</protein>
<organism evidence="1 2">
    <name type="scientific">Phormidium pseudopriestleyi FRX01</name>
    <dbReference type="NCBI Taxonomy" id="1759528"/>
    <lineage>
        <taxon>Bacteria</taxon>
        <taxon>Bacillati</taxon>
        <taxon>Cyanobacteriota</taxon>
        <taxon>Cyanophyceae</taxon>
        <taxon>Oscillatoriophycideae</taxon>
        <taxon>Oscillatoriales</taxon>
        <taxon>Oscillatoriaceae</taxon>
        <taxon>Phormidium</taxon>
    </lineage>
</organism>
<proteinExistence type="predicted"/>